<protein>
    <submittedName>
        <fullName evidence="2">Uncharacterized protein</fullName>
    </submittedName>
</protein>
<dbReference type="EMBL" id="PFDY01000060">
    <property type="protein sequence ID" value="PJE58718.1"/>
    <property type="molecule type" value="Genomic_DNA"/>
</dbReference>
<keyword evidence="1" id="KW-1133">Transmembrane helix</keyword>
<gene>
    <name evidence="2" type="ORF">COU83_02345</name>
</gene>
<comment type="caution">
    <text evidence="2">The sequence shown here is derived from an EMBL/GenBank/DDBJ whole genome shotgun (WGS) entry which is preliminary data.</text>
</comment>
<evidence type="ECO:0000313" key="3">
    <source>
        <dbReference type="Proteomes" id="UP000231347"/>
    </source>
</evidence>
<keyword evidence="1" id="KW-0812">Transmembrane</keyword>
<evidence type="ECO:0000313" key="2">
    <source>
        <dbReference type="EMBL" id="PJE58718.1"/>
    </source>
</evidence>
<reference evidence="3" key="1">
    <citation type="submission" date="2017-09" db="EMBL/GenBank/DDBJ databases">
        <title>Depth-based differentiation of microbial function through sediment-hosted aquifers and enrichment of novel symbionts in the deep terrestrial subsurface.</title>
        <authorList>
            <person name="Probst A.J."/>
            <person name="Ladd B."/>
            <person name="Jarett J.K."/>
            <person name="Geller-Mcgrath D.E."/>
            <person name="Sieber C.M.K."/>
            <person name="Emerson J.B."/>
            <person name="Anantharaman K."/>
            <person name="Thomas B.C."/>
            <person name="Malmstrom R."/>
            <person name="Stieglmeier M."/>
            <person name="Klingl A."/>
            <person name="Woyke T."/>
            <person name="Ryan C.M."/>
            <person name="Banfield J.F."/>
        </authorList>
    </citation>
    <scope>NUCLEOTIDE SEQUENCE [LARGE SCALE GENOMIC DNA]</scope>
</reference>
<name>A0A2M8KFM3_9BACT</name>
<dbReference type="AlphaFoldDB" id="A0A2M8KFM3"/>
<sequence length="74" mass="8442">MDQNQQDQLKILAPRTDGLEQKIDKLQHTIDRMNKIFLWTAIIAAALFILPLIGFLFFIPQIISGLSGYNSLLK</sequence>
<organism evidence="2 3">
    <name type="scientific">Candidatus Portnoybacteria bacterium CG10_big_fil_rev_8_21_14_0_10_40_22</name>
    <dbReference type="NCBI Taxonomy" id="1974814"/>
    <lineage>
        <taxon>Bacteria</taxon>
        <taxon>Candidatus Portnoyibacteriota</taxon>
    </lineage>
</organism>
<evidence type="ECO:0000256" key="1">
    <source>
        <dbReference type="SAM" id="Phobius"/>
    </source>
</evidence>
<keyword evidence="1" id="KW-0472">Membrane</keyword>
<dbReference type="Proteomes" id="UP000231347">
    <property type="component" value="Unassembled WGS sequence"/>
</dbReference>
<accession>A0A2M8KFM3</accession>
<feature type="transmembrane region" description="Helical" evidence="1">
    <location>
        <begin position="36"/>
        <end position="63"/>
    </location>
</feature>
<proteinExistence type="predicted"/>